<name>A0ABS9KBX0_9BACT</name>
<comment type="caution">
    <text evidence="2">The sequence shown here is derived from an EMBL/GenBank/DDBJ whole genome shotgun (WGS) entry which is preliminary data.</text>
</comment>
<evidence type="ECO:0000313" key="3">
    <source>
        <dbReference type="Proteomes" id="UP001165366"/>
    </source>
</evidence>
<sequence>MKSRRSHSQNILETPFSTVTSGGHWFHATRDTIKEYVPGLLDKYNFETLIKKAVTWIDSADSLALILYFVLAFIVNPWIAAGIALGFHALWYHKKSAFVNIVMTPLLSFFNLDFFQLLLAALVLSYMGMSGMYTAVVLGIIFFFLFKVGLLRRGWDKLQDKKSDDKLPLNDRVLKMVLVRYSIYQNMPPKEVEKLDQHVQEAVLKFNKKK</sequence>
<evidence type="ECO:0000256" key="1">
    <source>
        <dbReference type="SAM" id="Phobius"/>
    </source>
</evidence>
<dbReference type="RefSeq" id="WP_237853186.1">
    <property type="nucleotide sequence ID" value="NZ_JAKLWS010000006.1"/>
</dbReference>
<feature type="transmembrane region" description="Helical" evidence="1">
    <location>
        <begin position="132"/>
        <end position="151"/>
    </location>
</feature>
<accession>A0ABS9KBX0</accession>
<organism evidence="2 3">
    <name type="scientific">Rhodohalobacter sulfatireducens</name>
    <dbReference type="NCBI Taxonomy" id="2911366"/>
    <lineage>
        <taxon>Bacteria</taxon>
        <taxon>Pseudomonadati</taxon>
        <taxon>Balneolota</taxon>
        <taxon>Balneolia</taxon>
        <taxon>Balneolales</taxon>
        <taxon>Balneolaceae</taxon>
        <taxon>Rhodohalobacter</taxon>
    </lineage>
</organism>
<reference evidence="2" key="1">
    <citation type="submission" date="2022-01" db="EMBL/GenBank/DDBJ databases">
        <authorList>
            <person name="Wang Y."/>
        </authorList>
    </citation>
    <scope>NUCLEOTIDE SEQUENCE</scope>
    <source>
        <strain evidence="2">WB101</strain>
    </source>
</reference>
<dbReference type="Proteomes" id="UP001165366">
    <property type="component" value="Unassembled WGS sequence"/>
</dbReference>
<evidence type="ECO:0000313" key="2">
    <source>
        <dbReference type="EMBL" id="MCG2588344.1"/>
    </source>
</evidence>
<protein>
    <submittedName>
        <fullName evidence="2">Uncharacterized protein</fullName>
    </submittedName>
</protein>
<dbReference type="EMBL" id="JAKLWS010000006">
    <property type="protein sequence ID" value="MCG2588344.1"/>
    <property type="molecule type" value="Genomic_DNA"/>
</dbReference>
<proteinExistence type="predicted"/>
<feature type="transmembrane region" description="Helical" evidence="1">
    <location>
        <begin position="65"/>
        <end position="91"/>
    </location>
</feature>
<keyword evidence="1" id="KW-1133">Transmembrane helix</keyword>
<reference evidence="2" key="2">
    <citation type="submission" date="2024-05" db="EMBL/GenBank/DDBJ databases">
        <title>Rhodohalobacter halophilus gen. nov., sp. nov., a moderately halophilic member of the family Balneolaceae.</title>
        <authorList>
            <person name="Xia J."/>
        </authorList>
    </citation>
    <scope>NUCLEOTIDE SEQUENCE</scope>
    <source>
        <strain evidence="2">WB101</strain>
    </source>
</reference>
<feature type="transmembrane region" description="Helical" evidence="1">
    <location>
        <begin position="98"/>
        <end position="126"/>
    </location>
</feature>
<keyword evidence="1" id="KW-0812">Transmembrane</keyword>
<keyword evidence="3" id="KW-1185">Reference proteome</keyword>
<gene>
    <name evidence="2" type="ORF">L6773_07205</name>
</gene>
<keyword evidence="1" id="KW-0472">Membrane</keyword>